<dbReference type="InterPro" id="IPR036724">
    <property type="entry name" value="Cobalamin-bd_sf"/>
</dbReference>
<evidence type="ECO:0000259" key="5">
    <source>
        <dbReference type="PROSITE" id="PS50937"/>
    </source>
</evidence>
<keyword evidence="8" id="KW-1185">Reference proteome</keyword>
<keyword evidence="1" id="KW-0678">Repressor</keyword>
<dbReference type="PROSITE" id="PS51332">
    <property type="entry name" value="B12_BINDING"/>
    <property type="match status" value="1"/>
</dbReference>
<dbReference type="Pfam" id="PF13411">
    <property type="entry name" value="MerR_1"/>
    <property type="match status" value="1"/>
</dbReference>
<keyword evidence="3" id="KW-0238">DNA-binding</keyword>
<evidence type="ECO:0000313" key="8">
    <source>
        <dbReference type="Proteomes" id="UP000613011"/>
    </source>
</evidence>
<evidence type="ECO:0000313" key="7">
    <source>
        <dbReference type="EMBL" id="MBL0421974.1"/>
    </source>
</evidence>
<sequence length="347" mass="37596">MVPLTVVGGVCDLLRSPTRFVVDKIECGLRILVTPNRCQGVVLDKKTKEPELSISAVEREVGLSKDVLRVWERRYGFPVPSRDAHGERTYSAEQVHRLRHIKRLMDGGWRPGRLFAMAPDDLQALLKQPSAAVAEVDEAATAQLEPLLAAVRAHDLAGFERAMQQRLAQQGLARLVLDTVGPVAVWLGQEWEHGRLQVFEEHLFTELLARLLRRAIAAVPAGQWPRVLLTTVPDEPHGLGLLMLEAMLTLEGADCVSLGTQTPLLEIAQAAQVQGAQLVALSFSGAFPSRQVAPLLQQLRKLLPGTIALWAGGAGVRRTPAPEGVSLLGSLDDAVAALATLPRRAAG</sequence>
<dbReference type="Gene3D" id="3.40.50.280">
    <property type="entry name" value="Cobalamin-binding domain"/>
    <property type="match status" value="1"/>
</dbReference>
<feature type="domain" description="B12-binding" evidence="6">
    <location>
        <begin position="224"/>
        <end position="347"/>
    </location>
</feature>
<dbReference type="GO" id="GO:0031419">
    <property type="term" value="F:cobalamin binding"/>
    <property type="evidence" value="ECO:0007669"/>
    <property type="project" value="InterPro"/>
</dbReference>
<reference evidence="7" key="1">
    <citation type="submission" date="2021-01" db="EMBL/GenBank/DDBJ databases">
        <title>Ramlibacter sp. strain AW1 16S ribosomal RNA gene Genome sequencing and assembly.</title>
        <authorList>
            <person name="Kang M."/>
        </authorList>
    </citation>
    <scope>NUCLEOTIDE SEQUENCE</scope>
    <source>
        <strain evidence="7">AW1</strain>
    </source>
</reference>
<dbReference type="EMBL" id="JAEQNA010000006">
    <property type="protein sequence ID" value="MBL0421974.1"/>
    <property type="molecule type" value="Genomic_DNA"/>
</dbReference>
<evidence type="ECO:0000256" key="2">
    <source>
        <dbReference type="ARBA" id="ARBA00023015"/>
    </source>
</evidence>
<dbReference type="Gene3D" id="1.10.1660.10">
    <property type="match status" value="1"/>
</dbReference>
<dbReference type="SUPFAM" id="SSF46955">
    <property type="entry name" value="Putative DNA-binding domain"/>
    <property type="match status" value="1"/>
</dbReference>
<dbReference type="PROSITE" id="PS50937">
    <property type="entry name" value="HTH_MERR_2"/>
    <property type="match status" value="1"/>
</dbReference>
<dbReference type="CDD" id="cd01104">
    <property type="entry name" value="HTH_MlrA-CarA"/>
    <property type="match status" value="1"/>
</dbReference>
<evidence type="ECO:0000256" key="4">
    <source>
        <dbReference type="ARBA" id="ARBA00023163"/>
    </source>
</evidence>
<dbReference type="InterPro" id="IPR009061">
    <property type="entry name" value="DNA-bd_dom_put_sf"/>
</dbReference>
<dbReference type="SMART" id="SM00422">
    <property type="entry name" value="HTH_MERR"/>
    <property type="match status" value="1"/>
</dbReference>
<dbReference type="InterPro" id="IPR047057">
    <property type="entry name" value="MerR_fam"/>
</dbReference>
<proteinExistence type="predicted"/>
<evidence type="ECO:0000259" key="6">
    <source>
        <dbReference type="PROSITE" id="PS51332"/>
    </source>
</evidence>
<dbReference type="InterPro" id="IPR003759">
    <property type="entry name" value="Cbl-bd_cap"/>
</dbReference>
<dbReference type="Gene3D" id="1.10.1240.10">
    <property type="entry name" value="Methionine synthase domain"/>
    <property type="match status" value="1"/>
</dbReference>
<name>A0A936ZID3_9BURK</name>
<keyword evidence="4" id="KW-0804">Transcription</keyword>
<protein>
    <submittedName>
        <fullName evidence="7">MerR family transcriptional regulator</fullName>
    </submittedName>
</protein>
<dbReference type="SUPFAM" id="SSF52242">
    <property type="entry name" value="Cobalamin (vitamin B12)-binding domain"/>
    <property type="match status" value="1"/>
</dbReference>
<organism evidence="7 8">
    <name type="scientific">Ramlibacter aurantiacus</name>
    <dbReference type="NCBI Taxonomy" id="2801330"/>
    <lineage>
        <taxon>Bacteria</taxon>
        <taxon>Pseudomonadati</taxon>
        <taxon>Pseudomonadota</taxon>
        <taxon>Betaproteobacteria</taxon>
        <taxon>Burkholderiales</taxon>
        <taxon>Comamonadaceae</taxon>
        <taxon>Ramlibacter</taxon>
    </lineage>
</organism>
<gene>
    <name evidence="7" type="ORF">JI739_16610</name>
</gene>
<dbReference type="PANTHER" id="PTHR30204">
    <property type="entry name" value="REDOX-CYCLING DRUG-SENSING TRANSCRIPTIONAL ACTIVATOR SOXR"/>
    <property type="match status" value="1"/>
</dbReference>
<keyword evidence="2" id="KW-0805">Transcription regulation</keyword>
<evidence type="ECO:0000256" key="1">
    <source>
        <dbReference type="ARBA" id="ARBA00022491"/>
    </source>
</evidence>
<dbReference type="InterPro" id="IPR006158">
    <property type="entry name" value="Cobalamin-bd"/>
</dbReference>
<dbReference type="AlphaFoldDB" id="A0A936ZID3"/>
<dbReference type="Pfam" id="PF02607">
    <property type="entry name" value="B12-binding_2"/>
    <property type="match status" value="1"/>
</dbReference>
<dbReference type="InterPro" id="IPR000551">
    <property type="entry name" value="MerR-type_HTH_dom"/>
</dbReference>
<accession>A0A936ZID3</accession>
<dbReference type="PANTHER" id="PTHR30204:SF69">
    <property type="entry name" value="MERR-FAMILY TRANSCRIPTIONAL REGULATOR"/>
    <property type="match status" value="1"/>
</dbReference>
<dbReference type="GO" id="GO:0046872">
    <property type="term" value="F:metal ion binding"/>
    <property type="evidence" value="ECO:0007669"/>
    <property type="project" value="InterPro"/>
</dbReference>
<dbReference type="Proteomes" id="UP000613011">
    <property type="component" value="Unassembled WGS sequence"/>
</dbReference>
<comment type="caution">
    <text evidence="7">The sequence shown here is derived from an EMBL/GenBank/DDBJ whole genome shotgun (WGS) entry which is preliminary data.</text>
</comment>
<dbReference type="GO" id="GO:0003677">
    <property type="term" value="F:DNA binding"/>
    <property type="evidence" value="ECO:0007669"/>
    <property type="project" value="UniProtKB-KW"/>
</dbReference>
<feature type="domain" description="HTH merR-type" evidence="5">
    <location>
        <begin position="51"/>
        <end position="109"/>
    </location>
</feature>
<dbReference type="InterPro" id="IPR036594">
    <property type="entry name" value="Meth_synthase_dom"/>
</dbReference>
<dbReference type="GO" id="GO:0003700">
    <property type="term" value="F:DNA-binding transcription factor activity"/>
    <property type="evidence" value="ECO:0007669"/>
    <property type="project" value="InterPro"/>
</dbReference>
<evidence type="ECO:0000256" key="3">
    <source>
        <dbReference type="ARBA" id="ARBA00023125"/>
    </source>
</evidence>